<organism evidence="1">
    <name type="scientific">Arundo donax</name>
    <name type="common">Giant reed</name>
    <name type="synonym">Donax arundinaceus</name>
    <dbReference type="NCBI Taxonomy" id="35708"/>
    <lineage>
        <taxon>Eukaryota</taxon>
        <taxon>Viridiplantae</taxon>
        <taxon>Streptophyta</taxon>
        <taxon>Embryophyta</taxon>
        <taxon>Tracheophyta</taxon>
        <taxon>Spermatophyta</taxon>
        <taxon>Magnoliopsida</taxon>
        <taxon>Liliopsida</taxon>
        <taxon>Poales</taxon>
        <taxon>Poaceae</taxon>
        <taxon>PACMAD clade</taxon>
        <taxon>Arundinoideae</taxon>
        <taxon>Arundineae</taxon>
        <taxon>Arundo</taxon>
    </lineage>
</organism>
<proteinExistence type="predicted"/>
<reference evidence="1" key="1">
    <citation type="submission" date="2014-09" db="EMBL/GenBank/DDBJ databases">
        <authorList>
            <person name="Magalhaes I.L.F."/>
            <person name="Oliveira U."/>
            <person name="Santos F.R."/>
            <person name="Vidigal T.H.D.A."/>
            <person name="Brescovit A.D."/>
            <person name="Santos A.J."/>
        </authorList>
    </citation>
    <scope>NUCLEOTIDE SEQUENCE</scope>
    <source>
        <tissue evidence="1">Shoot tissue taken approximately 20 cm above the soil surface</tissue>
    </source>
</reference>
<reference evidence="1" key="2">
    <citation type="journal article" date="2015" name="Data Brief">
        <title>Shoot transcriptome of the giant reed, Arundo donax.</title>
        <authorList>
            <person name="Barrero R.A."/>
            <person name="Guerrero F.D."/>
            <person name="Moolhuijzen P."/>
            <person name="Goolsby J.A."/>
            <person name="Tidwell J."/>
            <person name="Bellgard S.E."/>
            <person name="Bellgard M.I."/>
        </authorList>
    </citation>
    <scope>NUCLEOTIDE SEQUENCE</scope>
    <source>
        <tissue evidence="1">Shoot tissue taken approximately 20 cm above the soil surface</tissue>
    </source>
</reference>
<dbReference type="AlphaFoldDB" id="A0A0A9FUH8"/>
<evidence type="ECO:0000313" key="1">
    <source>
        <dbReference type="EMBL" id="JAE14899.1"/>
    </source>
</evidence>
<name>A0A0A9FUH8_ARUDO</name>
<dbReference type="EMBL" id="GBRH01182997">
    <property type="protein sequence ID" value="JAE14899.1"/>
    <property type="molecule type" value="Transcribed_RNA"/>
</dbReference>
<accession>A0A0A9FUH8</accession>
<protein>
    <submittedName>
        <fullName evidence="1">Uncharacterized protein</fullName>
    </submittedName>
</protein>
<sequence length="36" mass="4518">MLRAVEHIGKWMRWVKTEPKKSILRWICRELHRTMP</sequence>